<keyword evidence="4" id="KW-1185">Reference proteome</keyword>
<evidence type="ECO:0000313" key="3">
    <source>
        <dbReference type="Proteomes" id="UP000036851"/>
    </source>
</evidence>
<dbReference type="InterPro" id="IPR035074">
    <property type="entry name" value="EspA/CesA-like"/>
</dbReference>
<protein>
    <submittedName>
        <fullName evidence="2">Secretion protein EspA</fullName>
    </submittedName>
</protein>
<dbReference type="Pfam" id="PF03433">
    <property type="entry name" value="EspA"/>
    <property type="match status" value="1"/>
</dbReference>
<dbReference type="STRING" id="1560201.NG42_18855"/>
<evidence type="ECO:0000313" key="2">
    <source>
        <dbReference type="EMBL" id="KOC90064.1"/>
    </source>
</evidence>
<name>A0A0L7T3T0_9GAMM</name>
<sequence>MAINNVVSLARSESPVFGQSVSDIDYLRAGSNTSLMGTAMVSMENIMLLFTELANAKFEQMSKKTEVSRDAQDMANRVDALLASLADAKGTAELPPDVIAYMRENNIEVNGMSIDKFIAENGTTLNKADLTAVKSALESHSGRASDFVQQNQLKLQQLMQNFNTAVTMANSIQSMNAESTKSIAQSIR</sequence>
<dbReference type="InterPro" id="IPR005095">
    <property type="entry name" value="EspA"/>
</dbReference>
<organism evidence="2 3">
    <name type="scientific">Winslowiella iniecta</name>
    <dbReference type="NCBI Taxonomy" id="1560201"/>
    <lineage>
        <taxon>Bacteria</taxon>
        <taxon>Pseudomonadati</taxon>
        <taxon>Pseudomonadota</taxon>
        <taxon>Gammaproteobacteria</taxon>
        <taxon>Enterobacterales</taxon>
        <taxon>Erwiniaceae</taxon>
        <taxon>Winslowiella</taxon>
    </lineage>
</organism>
<dbReference type="Proteomes" id="UP000037088">
    <property type="component" value="Unassembled WGS sequence"/>
</dbReference>
<accession>A0A0L7T3T0</accession>
<dbReference type="PATRIC" id="fig|1560201.3.peg.3997"/>
<dbReference type="EMBL" id="JRXF01000032">
    <property type="protein sequence ID" value="KOC90064.1"/>
    <property type="molecule type" value="Genomic_DNA"/>
</dbReference>
<dbReference type="Proteomes" id="UP000036851">
    <property type="component" value="Unassembled WGS sequence"/>
</dbReference>
<dbReference type="EMBL" id="JRXE01000032">
    <property type="protein sequence ID" value="KOC87807.1"/>
    <property type="molecule type" value="Genomic_DNA"/>
</dbReference>
<dbReference type="SUPFAM" id="SSF116927">
    <property type="entry name" value="EspA/CesA-like"/>
    <property type="match status" value="1"/>
</dbReference>
<proteinExistence type="predicted"/>
<evidence type="ECO:0000313" key="4">
    <source>
        <dbReference type="Proteomes" id="UP000037088"/>
    </source>
</evidence>
<dbReference type="AlphaFoldDB" id="A0A0L7T3T0"/>
<gene>
    <name evidence="1" type="ORF">NG42_18855</name>
    <name evidence="2" type="ORF">NG43_17900</name>
</gene>
<comment type="caution">
    <text evidence="2">The sequence shown here is derived from an EMBL/GenBank/DDBJ whole genome shotgun (WGS) entry which is preliminary data.</text>
</comment>
<reference evidence="3 4" key="1">
    <citation type="journal article" date="2015" name="Int. J. Syst. Evol. Microbiol.">
        <title>Erwinia iniecta sp. nov., isolated from Russian wheat aphids (Diuraphis noxia).</title>
        <authorList>
            <person name="Campillo T."/>
            <person name="Luna E."/>
            <person name="Portier P."/>
            <person name="Fischer-Le Saux M."/>
            <person name="Lapitan N."/>
            <person name="Tisserat N.A."/>
            <person name="Leach J.E."/>
        </authorList>
    </citation>
    <scope>NUCLEOTIDE SEQUENCE [LARGE SCALE GENOMIC DNA]</scope>
    <source>
        <strain evidence="1 4">B120</strain>
        <strain evidence="2 3">B149</strain>
    </source>
</reference>
<evidence type="ECO:0000313" key="1">
    <source>
        <dbReference type="EMBL" id="KOC87807.1"/>
    </source>
</evidence>